<proteinExistence type="predicted"/>
<sequence length="235" mass="26482">MDNHCDLELNNALTITPKHILIKNEDETLIDIYDDKMVFVRGDLIELDSKQQKLVTEYAASLRAAIPDIGEIAIEAVDIAFQGIQAAFGQMPENSKLSSKFDEIKTKIKDKYESEDSHYSFSNGEFNHQIDGSGIDESVEELMEDMIPSLIGGLISNIGNSIANGESSFSDLDNLDDRIEQEIESRADEIEIKANKFCEKLKLVDKMEDELTASNSKFANFDLIKINENDDYEDR</sequence>
<protein>
    <submittedName>
        <fullName evidence="1">DUF2884 family protein</fullName>
    </submittedName>
</protein>
<evidence type="ECO:0000313" key="1">
    <source>
        <dbReference type="EMBL" id="MDC2887896.1"/>
    </source>
</evidence>
<evidence type="ECO:0000313" key="2">
    <source>
        <dbReference type="Proteomes" id="UP001528411"/>
    </source>
</evidence>
<accession>A0ABT5F8N0</accession>
<dbReference type="InterPro" id="IPR021307">
    <property type="entry name" value="DUF2884"/>
</dbReference>
<comment type="caution">
    <text evidence="1">The sequence shown here is derived from an EMBL/GenBank/DDBJ whole genome shotgun (WGS) entry which is preliminary data.</text>
</comment>
<name>A0ABT5F8N0_9GAMM</name>
<keyword evidence="2" id="KW-1185">Reference proteome</keyword>
<dbReference type="Pfam" id="PF11101">
    <property type="entry name" value="DUF2884"/>
    <property type="match status" value="1"/>
</dbReference>
<reference evidence="1 2" key="1">
    <citation type="submission" date="2023-01" db="EMBL/GenBank/DDBJ databases">
        <title>Psychrosphaera sp. nov., isolated from marine algae.</title>
        <authorList>
            <person name="Bayburt H."/>
            <person name="Choi B.J."/>
            <person name="Kim J.M."/>
            <person name="Choi D.G."/>
            <person name="Jeon C.O."/>
        </authorList>
    </citation>
    <scope>NUCLEOTIDE SEQUENCE [LARGE SCALE GENOMIC DNA]</scope>
    <source>
        <strain evidence="1 2">G1-22</strain>
    </source>
</reference>
<organism evidence="1 2">
    <name type="scientific">Psychrosphaera algicola</name>
    <dbReference type="NCBI Taxonomy" id="3023714"/>
    <lineage>
        <taxon>Bacteria</taxon>
        <taxon>Pseudomonadati</taxon>
        <taxon>Pseudomonadota</taxon>
        <taxon>Gammaproteobacteria</taxon>
        <taxon>Alteromonadales</taxon>
        <taxon>Pseudoalteromonadaceae</taxon>
        <taxon>Psychrosphaera</taxon>
    </lineage>
</organism>
<dbReference type="Proteomes" id="UP001528411">
    <property type="component" value="Unassembled WGS sequence"/>
</dbReference>
<gene>
    <name evidence="1" type="ORF">PN838_02415</name>
</gene>
<dbReference type="RefSeq" id="WP_272179662.1">
    <property type="nucleotide sequence ID" value="NZ_JAQOMS010000002.1"/>
</dbReference>
<dbReference type="EMBL" id="JAQOMS010000002">
    <property type="protein sequence ID" value="MDC2887896.1"/>
    <property type="molecule type" value="Genomic_DNA"/>
</dbReference>